<evidence type="ECO:0000313" key="2">
    <source>
        <dbReference type="EMBL" id="KKR03653.1"/>
    </source>
</evidence>
<evidence type="ECO:0000259" key="1">
    <source>
        <dbReference type="Pfam" id="PF01261"/>
    </source>
</evidence>
<dbReference type="PANTHER" id="PTHR12110:SF41">
    <property type="entry name" value="INOSOSE DEHYDRATASE"/>
    <property type="match status" value="1"/>
</dbReference>
<dbReference type="InterPro" id="IPR013022">
    <property type="entry name" value="Xyl_isomerase-like_TIM-brl"/>
</dbReference>
<comment type="caution">
    <text evidence="2">The sequence shown here is derived from an EMBL/GenBank/DDBJ whole genome shotgun (WGS) entry which is preliminary data.</text>
</comment>
<organism evidence="2 3">
    <name type="scientific">Candidatus Uhrbacteria bacterium GW2011_GWF2_39_13</name>
    <dbReference type="NCBI Taxonomy" id="1618995"/>
    <lineage>
        <taxon>Bacteria</taxon>
        <taxon>Candidatus Uhriibacteriota</taxon>
    </lineage>
</organism>
<reference evidence="2 3" key="1">
    <citation type="journal article" date="2015" name="Nature">
        <title>rRNA introns, odd ribosomes, and small enigmatic genomes across a large radiation of phyla.</title>
        <authorList>
            <person name="Brown C.T."/>
            <person name="Hug L.A."/>
            <person name="Thomas B.C."/>
            <person name="Sharon I."/>
            <person name="Castelle C.J."/>
            <person name="Singh A."/>
            <person name="Wilkins M.J."/>
            <person name="Williams K.H."/>
            <person name="Banfield J.F."/>
        </authorList>
    </citation>
    <scope>NUCLEOTIDE SEQUENCE [LARGE SCALE GENOMIC DNA]</scope>
</reference>
<feature type="domain" description="Xylose isomerase-like TIM barrel" evidence="1">
    <location>
        <begin position="60"/>
        <end position="261"/>
    </location>
</feature>
<dbReference type="InterPro" id="IPR050312">
    <property type="entry name" value="IolE/XylAMocC-like"/>
</dbReference>
<dbReference type="SUPFAM" id="SSF51658">
    <property type="entry name" value="Xylose isomerase-like"/>
    <property type="match status" value="1"/>
</dbReference>
<accession>A0A0G0MKK1</accession>
<dbReference type="Proteomes" id="UP000033935">
    <property type="component" value="Unassembled WGS sequence"/>
</dbReference>
<keyword evidence="2" id="KW-0413">Isomerase</keyword>
<sequence>MAGKILMPDLSCLPVSLYPKFKSGNMTVARWTAMAKQLGLDAIDLSVLITRDDKTKPAFSVDSVAAYTDFTHPDEAVRESEFSRFMEDLCDCAAIGAKYLRVTAGQSHPQITIKQGLNWAEKYLRRAAEFAQVHDVGLLFENHSRPGVWQYYDFAGEPEIYFELVERIRDTNIDLLFDTANACFYKQNPVRMLSEIFPKVRRIHVADIVMAETLKPVLIGKGIVPLSDIFCFLKNNNFSGALSIEEASFSGFDGIKKAVDATRNLWNDA</sequence>
<name>A0A0G0MKK1_9BACT</name>
<protein>
    <submittedName>
        <fullName evidence="2">Xylose isomerase domain-containing protein TIM barrel</fullName>
    </submittedName>
</protein>
<dbReference type="InterPro" id="IPR036237">
    <property type="entry name" value="Xyl_isomerase-like_sf"/>
</dbReference>
<dbReference type="Pfam" id="PF01261">
    <property type="entry name" value="AP_endonuc_2"/>
    <property type="match status" value="1"/>
</dbReference>
<dbReference type="PANTHER" id="PTHR12110">
    <property type="entry name" value="HYDROXYPYRUVATE ISOMERASE"/>
    <property type="match status" value="1"/>
</dbReference>
<proteinExistence type="predicted"/>
<dbReference type="AlphaFoldDB" id="A0A0G0MKK1"/>
<dbReference type="Gene3D" id="3.20.20.150">
    <property type="entry name" value="Divalent-metal-dependent TIM barrel enzymes"/>
    <property type="match status" value="1"/>
</dbReference>
<evidence type="ECO:0000313" key="3">
    <source>
        <dbReference type="Proteomes" id="UP000033935"/>
    </source>
</evidence>
<dbReference type="EMBL" id="LBWG01000023">
    <property type="protein sequence ID" value="KKR03653.1"/>
    <property type="molecule type" value="Genomic_DNA"/>
</dbReference>
<gene>
    <name evidence="2" type="ORF">UT30_C0023G0011</name>
</gene>
<dbReference type="GO" id="GO:0016853">
    <property type="term" value="F:isomerase activity"/>
    <property type="evidence" value="ECO:0007669"/>
    <property type="project" value="UniProtKB-KW"/>
</dbReference>